<dbReference type="Proteomes" id="UP001074726">
    <property type="component" value="Unassembled WGS sequence"/>
</dbReference>
<reference evidence="2" key="1">
    <citation type="submission" date="2022-08" db="EMBL/GenBank/DDBJ databases">
        <title>Genome sequencing of Nocardioides sp. STR2.</title>
        <authorList>
            <person name="So Y."/>
        </authorList>
    </citation>
    <scope>NUCLEOTIDE SEQUENCE</scope>
    <source>
        <strain evidence="2">STR2</strain>
    </source>
</reference>
<dbReference type="InterPro" id="IPR001345">
    <property type="entry name" value="PG/BPGM_mutase_AS"/>
</dbReference>
<accession>A0ABT4C7H8</accession>
<evidence type="ECO:0000256" key="1">
    <source>
        <dbReference type="SAM" id="MobiDB-lite"/>
    </source>
</evidence>
<protein>
    <submittedName>
        <fullName evidence="2">Histidine phosphatase family protein</fullName>
    </submittedName>
</protein>
<evidence type="ECO:0000313" key="2">
    <source>
        <dbReference type="EMBL" id="MCY4724897.1"/>
    </source>
</evidence>
<dbReference type="RefSeq" id="WP_268109709.1">
    <property type="nucleotide sequence ID" value="NZ_JAPPUX010000001.1"/>
</dbReference>
<dbReference type="EMBL" id="JAPPUX010000001">
    <property type="protein sequence ID" value="MCY4724897.1"/>
    <property type="molecule type" value="Genomic_DNA"/>
</dbReference>
<dbReference type="SUPFAM" id="SSF53254">
    <property type="entry name" value="Phosphoglycerate mutase-like"/>
    <property type="match status" value="1"/>
</dbReference>
<name>A0ABT4C7H8_9ACTN</name>
<dbReference type="InterPro" id="IPR029033">
    <property type="entry name" value="His_PPase_superfam"/>
</dbReference>
<feature type="region of interest" description="Disordered" evidence="1">
    <location>
        <begin position="195"/>
        <end position="230"/>
    </location>
</feature>
<dbReference type="PANTHER" id="PTHR48100:SF58">
    <property type="entry name" value="PE-PGRS FAMILY PROTEIN PE_PGRS11"/>
    <property type="match status" value="1"/>
</dbReference>
<comment type="caution">
    <text evidence="2">The sequence shown here is derived from an EMBL/GenBank/DDBJ whole genome shotgun (WGS) entry which is preliminary data.</text>
</comment>
<dbReference type="SMART" id="SM00855">
    <property type="entry name" value="PGAM"/>
    <property type="match status" value="1"/>
</dbReference>
<dbReference type="InterPro" id="IPR050275">
    <property type="entry name" value="PGM_Phosphatase"/>
</dbReference>
<dbReference type="Gene3D" id="3.40.50.1240">
    <property type="entry name" value="Phosphoglycerate mutase-like"/>
    <property type="match status" value="1"/>
</dbReference>
<dbReference type="Pfam" id="PF00300">
    <property type="entry name" value="His_Phos_1"/>
    <property type="match status" value="1"/>
</dbReference>
<dbReference type="InterPro" id="IPR013078">
    <property type="entry name" value="His_Pase_superF_clade-1"/>
</dbReference>
<organism evidence="2 3">
    <name type="scientific">Nocardioides pini</name>
    <dbReference type="NCBI Taxonomy" id="2975053"/>
    <lineage>
        <taxon>Bacteria</taxon>
        <taxon>Bacillati</taxon>
        <taxon>Actinomycetota</taxon>
        <taxon>Actinomycetes</taxon>
        <taxon>Propionibacteriales</taxon>
        <taxon>Nocardioidaceae</taxon>
        <taxon>Nocardioides</taxon>
    </lineage>
</organism>
<evidence type="ECO:0000313" key="3">
    <source>
        <dbReference type="Proteomes" id="UP001074726"/>
    </source>
</evidence>
<dbReference type="CDD" id="cd07067">
    <property type="entry name" value="HP_PGM_like"/>
    <property type="match status" value="1"/>
</dbReference>
<sequence>MRLLLMRHGQTHANVSGELDTAHPGLDLTDLGRAQAAAAARAIADEHLDAIYVSSRVRTHQTAAPTAEHRGLEPVQLDGLQEIDAGDFEMRSDHDAVAGYIGAVATWLEGDLTHRMPGGETGEEFLARYDAAVRTIVEAGHDAALVVSHGAALRTWVSTRMAPHPDAPPATQPLHNTALIVLEGDHESGWEMVSWQGHPVGGATDGLSLEDPTAEDPTGDLDPDGDGEIG</sequence>
<gene>
    <name evidence="2" type="ORF">NYO98_01295</name>
</gene>
<dbReference type="PANTHER" id="PTHR48100">
    <property type="entry name" value="BROAD-SPECIFICITY PHOSPHATASE YOR283W-RELATED"/>
    <property type="match status" value="1"/>
</dbReference>
<keyword evidence="3" id="KW-1185">Reference proteome</keyword>
<feature type="compositionally biased region" description="Acidic residues" evidence="1">
    <location>
        <begin position="212"/>
        <end position="230"/>
    </location>
</feature>
<dbReference type="PROSITE" id="PS00175">
    <property type="entry name" value="PG_MUTASE"/>
    <property type="match status" value="1"/>
</dbReference>
<proteinExistence type="predicted"/>